<dbReference type="InParanoid" id="A0A3Q7FXG8"/>
<keyword evidence="2" id="KW-1185">Reference proteome</keyword>
<reference evidence="1" key="1">
    <citation type="journal article" date="2012" name="Nature">
        <title>The tomato genome sequence provides insights into fleshy fruit evolution.</title>
        <authorList>
            <consortium name="Tomato Genome Consortium"/>
        </authorList>
    </citation>
    <scope>NUCLEOTIDE SEQUENCE [LARGE SCALE GENOMIC DNA]</scope>
    <source>
        <strain evidence="1">cv. Heinz 1706</strain>
    </source>
</reference>
<dbReference type="Gramene" id="Solyc02g089495.1.1">
    <property type="protein sequence ID" value="Solyc02g089495.1.1"/>
    <property type="gene ID" value="Solyc02g089495.1"/>
</dbReference>
<sequence>MSASQEVQSEAASALQRKAAGERSQASQIHTRLYTVNLWGAVKCEGGEERKITVGNYEVGRESTGPQLQSLRLLYDSFNVNFKLDSVTEYILLKPGTSVKSKASLERTSRRITEVVSCEVHKSSSAQRIAVQNRILKVLNDQKGPKSGHPSHDNYFTSEKLHTLIPQYSLKLINGHCVLITHTVGAMEYLLILGLMVYCDWKSDELDHMDC</sequence>
<dbReference type="Proteomes" id="UP000004994">
    <property type="component" value="Chromosome 2"/>
</dbReference>
<dbReference type="EnsemblPlants" id="Solyc02g089495.1.1">
    <property type="protein sequence ID" value="Solyc02g089495.1.1"/>
    <property type="gene ID" value="Solyc02g089495.1"/>
</dbReference>
<proteinExistence type="predicted"/>
<name>A0A3Q7FXG8_SOLLC</name>
<reference evidence="1" key="2">
    <citation type="submission" date="2019-01" db="UniProtKB">
        <authorList>
            <consortium name="EnsemblPlants"/>
        </authorList>
    </citation>
    <scope>IDENTIFICATION</scope>
    <source>
        <strain evidence="1">cv. Heinz 1706</strain>
    </source>
</reference>
<dbReference type="AlphaFoldDB" id="A0A3Q7FXG8"/>
<protein>
    <submittedName>
        <fullName evidence="1">Uncharacterized protein</fullName>
    </submittedName>
</protein>
<accession>A0A3Q7FXG8</accession>
<organism evidence="1">
    <name type="scientific">Solanum lycopersicum</name>
    <name type="common">Tomato</name>
    <name type="synonym">Lycopersicon esculentum</name>
    <dbReference type="NCBI Taxonomy" id="4081"/>
    <lineage>
        <taxon>Eukaryota</taxon>
        <taxon>Viridiplantae</taxon>
        <taxon>Streptophyta</taxon>
        <taxon>Embryophyta</taxon>
        <taxon>Tracheophyta</taxon>
        <taxon>Spermatophyta</taxon>
        <taxon>Magnoliopsida</taxon>
        <taxon>eudicotyledons</taxon>
        <taxon>Gunneridae</taxon>
        <taxon>Pentapetalae</taxon>
        <taxon>asterids</taxon>
        <taxon>lamiids</taxon>
        <taxon>Solanales</taxon>
        <taxon>Solanaceae</taxon>
        <taxon>Solanoideae</taxon>
        <taxon>Solaneae</taxon>
        <taxon>Solanum</taxon>
        <taxon>Solanum subgen. Lycopersicon</taxon>
    </lineage>
</organism>
<evidence type="ECO:0000313" key="2">
    <source>
        <dbReference type="Proteomes" id="UP000004994"/>
    </source>
</evidence>
<evidence type="ECO:0000313" key="1">
    <source>
        <dbReference type="EnsemblPlants" id="Solyc02g089495.1.1"/>
    </source>
</evidence>